<evidence type="ECO:0000313" key="3">
    <source>
        <dbReference type="Proteomes" id="UP000007797"/>
    </source>
</evidence>
<gene>
    <name evidence="2" type="ORF">DFA_05516</name>
</gene>
<sequence>MNRSTSTTTLASSNMINLQHRILEETWGGGSRFTLSKYSCGRWRLDLALVCKDWFEYIRDQFVIQHVTLIQSEPSATSQLRFHKQYSLLKEPTISKISIHTSTLIITLQSQNNKVKKYFYYNGDYYSDDEDSNNNNLNSSTNGTTKNNNNNNSLTKSNNSINNNSTNYIVFELLKLWNHLKLKKRDNDLLIQYPCRVDGPYVNDFLKKYPSQHIKFSFMGQQPLFKCDCHASEFKITQPLDTIVKLRVVHTSDGCFKESHVYDQDGVIQELTIDDECDPVIVLERFANLYTLDLVPFGDRFPEYWTRDFLSTCVAQPGRISLHKDAIALEESALESMDLQHLILQQHSSNRATTLELEPIISMGLEEITIRYDGDPFYDEVLFDTIKQSPSITRLSIKINQPLHSKQHSSYIKSIFQNIGSSLTHLSHLEISFSTNCDLTLLDQFNHTIHSSISAHPSIESFLIQHSFKHYVGGSQQNNHHDDHDDYYNHINNKQVEQQQQESTTSLLSNYHTWNQWRQKVDTYGYKYHINNLFGIKKIYN</sequence>
<feature type="region of interest" description="Disordered" evidence="1">
    <location>
        <begin position="130"/>
        <end position="159"/>
    </location>
</feature>
<reference evidence="3" key="1">
    <citation type="journal article" date="2011" name="Genome Res.">
        <title>Phylogeny-wide analysis of social amoeba genomes highlights ancient origins for complex intercellular communication.</title>
        <authorList>
            <person name="Heidel A.J."/>
            <person name="Lawal H.M."/>
            <person name="Felder M."/>
            <person name="Schilde C."/>
            <person name="Helps N.R."/>
            <person name="Tunggal B."/>
            <person name="Rivero F."/>
            <person name="John U."/>
            <person name="Schleicher M."/>
            <person name="Eichinger L."/>
            <person name="Platzer M."/>
            <person name="Noegel A.A."/>
            <person name="Schaap P."/>
            <person name="Gloeckner G."/>
        </authorList>
    </citation>
    <scope>NUCLEOTIDE SEQUENCE [LARGE SCALE GENOMIC DNA]</scope>
    <source>
        <strain evidence="3">SH3</strain>
    </source>
</reference>
<proteinExistence type="predicted"/>
<organism evidence="2 3">
    <name type="scientific">Cavenderia fasciculata</name>
    <name type="common">Slime mold</name>
    <name type="synonym">Dictyostelium fasciculatum</name>
    <dbReference type="NCBI Taxonomy" id="261658"/>
    <lineage>
        <taxon>Eukaryota</taxon>
        <taxon>Amoebozoa</taxon>
        <taxon>Evosea</taxon>
        <taxon>Eumycetozoa</taxon>
        <taxon>Dictyostelia</taxon>
        <taxon>Acytosteliales</taxon>
        <taxon>Cavenderiaceae</taxon>
        <taxon>Cavenderia</taxon>
    </lineage>
</organism>
<evidence type="ECO:0000256" key="1">
    <source>
        <dbReference type="SAM" id="MobiDB-lite"/>
    </source>
</evidence>
<feature type="compositionally biased region" description="Low complexity" evidence="1">
    <location>
        <begin position="133"/>
        <end position="159"/>
    </location>
</feature>
<name>F4PLG2_CACFS</name>
<dbReference type="AlphaFoldDB" id="F4PLG2"/>
<protein>
    <submittedName>
        <fullName evidence="2">Uncharacterized protein</fullName>
    </submittedName>
</protein>
<dbReference type="Proteomes" id="UP000007797">
    <property type="component" value="Unassembled WGS sequence"/>
</dbReference>
<dbReference type="EMBL" id="GL883008">
    <property type="protein sequence ID" value="EGG23384.1"/>
    <property type="molecule type" value="Genomic_DNA"/>
</dbReference>
<accession>F4PLG2</accession>
<evidence type="ECO:0000313" key="2">
    <source>
        <dbReference type="EMBL" id="EGG23384.1"/>
    </source>
</evidence>
<dbReference type="KEGG" id="dfa:DFA_05516"/>
<dbReference type="RefSeq" id="XP_004361235.1">
    <property type="nucleotide sequence ID" value="XM_004361178.1"/>
</dbReference>
<keyword evidence="3" id="KW-1185">Reference proteome</keyword>
<dbReference type="GeneID" id="14875346"/>